<evidence type="ECO:0000256" key="6">
    <source>
        <dbReference type="ARBA" id="ARBA00044504"/>
    </source>
</evidence>
<accession>A0A2U1LKN6</accession>
<protein>
    <submittedName>
        <fullName evidence="8">Major facilitator superfamily domain, general substrate transporter</fullName>
    </submittedName>
</protein>
<evidence type="ECO:0000256" key="3">
    <source>
        <dbReference type="ARBA" id="ARBA00022692"/>
    </source>
</evidence>
<dbReference type="GO" id="GO:0016020">
    <property type="term" value="C:membrane"/>
    <property type="evidence" value="ECO:0007669"/>
    <property type="project" value="UniProtKB-SubCell"/>
</dbReference>
<dbReference type="SUPFAM" id="SSF103473">
    <property type="entry name" value="MFS general substrate transporter"/>
    <property type="match status" value="1"/>
</dbReference>
<name>A0A2U1LKN6_ARTAN</name>
<reference evidence="8 9" key="1">
    <citation type="journal article" date="2018" name="Mol. Plant">
        <title>The genome of Artemisia annua provides insight into the evolution of Asteraceae family and artemisinin biosynthesis.</title>
        <authorList>
            <person name="Shen Q."/>
            <person name="Zhang L."/>
            <person name="Liao Z."/>
            <person name="Wang S."/>
            <person name="Yan T."/>
            <person name="Shi P."/>
            <person name="Liu M."/>
            <person name="Fu X."/>
            <person name="Pan Q."/>
            <person name="Wang Y."/>
            <person name="Lv Z."/>
            <person name="Lu X."/>
            <person name="Zhang F."/>
            <person name="Jiang W."/>
            <person name="Ma Y."/>
            <person name="Chen M."/>
            <person name="Hao X."/>
            <person name="Li L."/>
            <person name="Tang Y."/>
            <person name="Lv G."/>
            <person name="Zhou Y."/>
            <person name="Sun X."/>
            <person name="Brodelius P.E."/>
            <person name="Rose J.K.C."/>
            <person name="Tang K."/>
        </authorList>
    </citation>
    <scope>NUCLEOTIDE SEQUENCE [LARGE SCALE GENOMIC DNA]</scope>
    <source>
        <strain evidence="9">cv. Huhao1</strain>
        <tissue evidence="8">Leaf</tissue>
    </source>
</reference>
<keyword evidence="4 7" id="KW-1133">Transmembrane helix</keyword>
<comment type="similarity">
    <text evidence="6">Belongs to the major facilitator superfamily. Phosphate:H(+) symporter (TC 2.A.1.9) family.</text>
</comment>
<dbReference type="OrthoDB" id="8904098at2759"/>
<dbReference type="Proteomes" id="UP000245207">
    <property type="component" value="Unassembled WGS sequence"/>
</dbReference>
<dbReference type="InterPro" id="IPR036259">
    <property type="entry name" value="MFS_trans_sf"/>
</dbReference>
<evidence type="ECO:0000256" key="2">
    <source>
        <dbReference type="ARBA" id="ARBA00005982"/>
    </source>
</evidence>
<organism evidence="8 9">
    <name type="scientific">Artemisia annua</name>
    <name type="common">Sweet wormwood</name>
    <dbReference type="NCBI Taxonomy" id="35608"/>
    <lineage>
        <taxon>Eukaryota</taxon>
        <taxon>Viridiplantae</taxon>
        <taxon>Streptophyta</taxon>
        <taxon>Embryophyta</taxon>
        <taxon>Tracheophyta</taxon>
        <taxon>Spermatophyta</taxon>
        <taxon>Magnoliopsida</taxon>
        <taxon>eudicotyledons</taxon>
        <taxon>Gunneridae</taxon>
        <taxon>Pentapetalae</taxon>
        <taxon>asterids</taxon>
        <taxon>campanulids</taxon>
        <taxon>Asterales</taxon>
        <taxon>Asteraceae</taxon>
        <taxon>Asteroideae</taxon>
        <taxon>Anthemideae</taxon>
        <taxon>Artemisiinae</taxon>
        <taxon>Artemisia</taxon>
    </lineage>
</organism>
<feature type="transmembrane region" description="Helical" evidence="7">
    <location>
        <begin position="59"/>
        <end position="82"/>
    </location>
</feature>
<proteinExistence type="inferred from homology"/>
<keyword evidence="3 7" id="KW-0812">Transmembrane</keyword>
<evidence type="ECO:0000256" key="4">
    <source>
        <dbReference type="ARBA" id="ARBA00022989"/>
    </source>
</evidence>
<feature type="transmembrane region" description="Helical" evidence="7">
    <location>
        <begin position="430"/>
        <end position="452"/>
    </location>
</feature>
<dbReference type="GO" id="GO:0022857">
    <property type="term" value="F:transmembrane transporter activity"/>
    <property type="evidence" value="ECO:0007669"/>
    <property type="project" value="InterPro"/>
</dbReference>
<feature type="transmembrane region" description="Helical" evidence="7">
    <location>
        <begin position="171"/>
        <end position="192"/>
    </location>
</feature>
<dbReference type="Gene3D" id="1.20.1250.20">
    <property type="entry name" value="MFS general substrate transporter like domains"/>
    <property type="match status" value="1"/>
</dbReference>
<feature type="transmembrane region" description="Helical" evidence="7">
    <location>
        <begin position="143"/>
        <end position="165"/>
    </location>
</feature>
<gene>
    <name evidence="8" type="ORF">CTI12_AA304430</name>
</gene>
<sequence>MAGLTFGASGWFNNVIVYQIQQFNIKSIDAAQFANILTGCINVSPIIAAIFADSFLGSFCVISISCLLSLLGLILLALTALLDPLRPPSCEAGAMFCQSPSKTQLAVLYTSLALASFGSSGTQFTLAAMGAGQFTNPNHKRCFFNWHFFTYYVATLVSLVGIIYIEYNLSWALGFALCAVANLLALVIFVLGRRYYCLLKPQGSPYTALARVMVAAFHKRKILLSSNSQDYCHEPQEGHQKMLVTTPSNNFKFLNRAAILMEGDTNMDGIIVKPWNLCTLRQVEDLKTVIKLFPLWSTGILLCTPIAIQISLIVLQALAMDRHIGPHLQIPAGSMIVFVMIITSIVLATIDRFIIPLWQKLTRRPLTLLQRIGFGHSLTILSMAISALVESRRLNMAHTHKLTGNTVVPMSALWASLYYQEFPKSLKSTAAAMVAALIGIAFYLSTAVLHFLRKTTGWLPNGINDVRMDNVYWCRCGKQFNLYRFDESKTNLQIDASFIFIRSIKVKIYALRSRCDQGPISFWQISALAQCVLQYMRGWQAIVVIRTNASSAQWDA</sequence>
<evidence type="ECO:0000256" key="1">
    <source>
        <dbReference type="ARBA" id="ARBA00004141"/>
    </source>
</evidence>
<dbReference type="Pfam" id="PF00854">
    <property type="entry name" value="PTR2"/>
    <property type="match status" value="1"/>
</dbReference>
<feature type="transmembrane region" description="Helical" evidence="7">
    <location>
        <begin position="295"/>
        <end position="318"/>
    </location>
</feature>
<feature type="transmembrane region" description="Helical" evidence="7">
    <location>
        <begin position="371"/>
        <end position="389"/>
    </location>
</feature>
<comment type="similarity">
    <text evidence="2">Belongs to the major facilitator superfamily. Proton-dependent oligopeptide transporter (POT/PTR) (TC 2.A.17) family.</text>
</comment>
<comment type="caution">
    <text evidence="8">The sequence shown here is derived from an EMBL/GenBank/DDBJ whole genome shotgun (WGS) entry which is preliminary data.</text>
</comment>
<evidence type="ECO:0000313" key="8">
    <source>
        <dbReference type="EMBL" id="PWA49568.1"/>
    </source>
</evidence>
<keyword evidence="5 7" id="KW-0472">Membrane</keyword>
<evidence type="ECO:0000313" key="9">
    <source>
        <dbReference type="Proteomes" id="UP000245207"/>
    </source>
</evidence>
<comment type="subcellular location">
    <subcellularLocation>
        <location evidence="1">Membrane</location>
        <topology evidence="1">Multi-pass membrane protein</topology>
    </subcellularLocation>
</comment>
<evidence type="ECO:0000256" key="7">
    <source>
        <dbReference type="SAM" id="Phobius"/>
    </source>
</evidence>
<dbReference type="InterPro" id="IPR000109">
    <property type="entry name" value="POT_fam"/>
</dbReference>
<dbReference type="AlphaFoldDB" id="A0A2U1LKN6"/>
<dbReference type="EMBL" id="PKPP01008868">
    <property type="protein sequence ID" value="PWA49568.1"/>
    <property type="molecule type" value="Genomic_DNA"/>
</dbReference>
<keyword evidence="9" id="KW-1185">Reference proteome</keyword>
<dbReference type="PANTHER" id="PTHR11654">
    <property type="entry name" value="OLIGOPEPTIDE TRANSPORTER-RELATED"/>
    <property type="match status" value="1"/>
</dbReference>
<evidence type="ECO:0000256" key="5">
    <source>
        <dbReference type="ARBA" id="ARBA00023136"/>
    </source>
</evidence>
<feature type="transmembrane region" description="Helical" evidence="7">
    <location>
        <begin position="33"/>
        <end position="52"/>
    </location>
</feature>
<feature type="transmembrane region" description="Helical" evidence="7">
    <location>
        <begin position="106"/>
        <end position="131"/>
    </location>
</feature>
<feature type="transmembrane region" description="Helical" evidence="7">
    <location>
        <begin position="330"/>
        <end position="350"/>
    </location>
</feature>